<dbReference type="Pfam" id="PF03797">
    <property type="entry name" value="Autotransporter"/>
    <property type="match status" value="1"/>
</dbReference>
<dbReference type="SUPFAM" id="SSF103515">
    <property type="entry name" value="Autotransporter"/>
    <property type="match status" value="1"/>
</dbReference>
<dbReference type="Pfam" id="PF18883">
    <property type="entry name" value="AC_1"/>
    <property type="match status" value="1"/>
</dbReference>
<accession>A0A0Q0CEH2</accession>
<dbReference type="SMART" id="SM00869">
    <property type="entry name" value="Autotransporter"/>
    <property type="match status" value="1"/>
</dbReference>
<dbReference type="InterPro" id="IPR036709">
    <property type="entry name" value="Autotransporte_beta_dom_sf"/>
</dbReference>
<feature type="compositionally biased region" description="Low complexity" evidence="1">
    <location>
        <begin position="580"/>
        <end position="589"/>
    </location>
</feature>
<evidence type="ECO:0000313" key="3">
    <source>
        <dbReference type="EMBL" id="RMO65283.1"/>
    </source>
</evidence>
<proteinExistence type="predicted"/>
<dbReference type="PRINTS" id="PR01217">
    <property type="entry name" value="PRICHEXTENSN"/>
</dbReference>
<evidence type="ECO:0000259" key="2">
    <source>
        <dbReference type="PROSITE" id="PS51208"/>
    </source>
</evidence>
<name>A0A0Q0CEH2_PSEAP</name>
<dbReference type="InterPro" id="IPR011050">
    <property type="entry name" value="Pectin_lyase_fold/virulence"/>
</dbReference>
<dbReference type="PANTHER" id="PTHR47771">
    <property type="entry name" value="LD27203P-RELATED"/>
    <property type="match status" value="1"/>
</dbReference>
<dbReference type="SUPFAM" id="SSF51126">
    <property type="entry name" value="Pectin lyase-like"/>
    <property type="match status" value="1"/>
</dbReference>
<dbReference type="AlphaFoldDB" id="A0A0Q0CEH2"/>
<dbReference type="NCBIfam" id="TIGR01414">
    <property type="entry name" value="autotrans_barl"/>
    <property type="match status" value="1"/>
</dbReference>
<protein>
    <submittedName>
        <fullName evidence="3">Outer membrane autotransporter barrel</fullName>
    </submittedName>
</protein>
<dbReference type="CDD" id="cd01344">
    <property type="entry name" value="PL2_Passenger_AT"/>
    <property type="match status" value="1"/>
</dbReference>
<dbReference type="Proteomes" id="UP000274541">
    <property type="component" value="Unassembled WGS sequence"/>
</dbReference>
<comment type="caution">
    <text evidence="3">The sequence shown here is derived from an EMBL/GenBank/DDBJ whole genome shotgun (WGS) entry which is preliminary data.</text>
</comment>
<gene>
    <name evidence="3" type="ORF">ALQ37_05261</name>
</gene>
<dbReference type="PANTHER" id="PTHR47771:SF14">
    <property type="entry name" value="RH73259P"/>
    <property type="match status" value="1"/>
</dbReference>
<dbReference type="Gene3D" id="2.160.20.20">
    <property type="match status" value="1"/>
</dbReference>
<dbReference type="InterPro" id="IPR006315">
    <property type="entry name" value="OM_autotransptr_brl_dom"/>
</dbReference>
<evidence type="ECO:0000256" key="1">
    <source>
        <dbReference type="SAM" id="MobiDB-lite"/>
    </source>
</evidence>
<dbReference type="InterPro" id="IPR012332">
    <property type="entry name" value="Autotransporter_pectin_lyase_C"/>
</dbReference>
<dbReference type="InterPro" id="IPR005546">
    <property type="entry name" value="Autotransporte_beta"/>
</dbReference>
<feature type="domain" description="Autotransporter" evidence="2">
    <location>
        <begin position="644"/>
        <end position="922"/>
    </location>
</feature>
<sequence>MPLDCLPAASLDGSAVMKIRCVHFYQTCNVLPVVILAIIPSWAEGACSLSSLPSAGTQVCDGGGSGPFSALSGDHVLIFPQGGTGTVSGNVLFGPGMDSVDMQSGRILGNVIQGAGIDRFTLSAGEVSGDLNQGDDPDDFVMSGGTLGALAQGDGRDTFLMTGGTLTRAFEDGDVAVMTGGSIGRVDMKLDNNVFEMSGGTIINNLVTGFGRDTITLSGGIVGGNVSVSGGDDLVTLSGGEIRGEVRTSVGNDNFNWLNGGYARSNVLMADGNDTARLYNLSEYYLSANPLLDGGPGNDLLTFDNTVSSQPGRYANWETVNVSNGSQLNLAGTLVLGDSVSDTGVLNIDSASALTSTSGSIAPFSAGSLVSLENAGTLDVSDAGRSLTGTLTVTGNYNGQNGRLLLLSALGDDASASDRLVVAQGRISGSTRMIVSNSGGLGALTRGNGIEVVQAINGATSESSAFSLQNPLSAGAYQYYLFKGGATAGSENSWFLRSAVIAPPTPAPAPAEPTPEPAQPTPLPTPVPVPVSVPEPTPTPTPQPEPEPAPEPAPQPVPDPPPNPAPEPEPEPNSPPPVTPAVTLPVPATGTPPLPEPVRGAAPIALYRPEVANYSVVAPTAAVLALSSLGTFHERQGDQALLTQNGTTPAGWARVFGSDFRQRWSGDVSPGLDASFKGYQIGHDLYVWQQDSGQTQRVGLFVAHNRLDGKVKGFAEGFSDYRTGHLKLQGESLGAYWTLTTPNGGYVDAVAMGTRLDGRSRSVRGIGVDTEGHVMSLSVETGYPLPLSQRWVAEPQLQIIYQRVDLQDQDDGIAHLGFDSQAYITGRIGVRFKGYYQVSSVPIEPYLRVNLWHTKDGHDTLTFDHAEQIRTAHRSTTGSIGAGMVATLSSNASLHWSADYLGDLGEHGAEGVNTSLGFRLVW</sequence>
<dbReference type="PROSITE" id="PS51208">
    <property type="entry name" value="AUTOTRANSPORTER"/>
    <property type="match status" value="1"/>
</dbReference>
<dbReference type="EMBL" id="RBPX01000183">
    <property type="protein sequence ID" value="RMO65283.1"/>
    <property type="molecule type" value="Genomic_DNA"/>
</dbReference>
<dbReference type="InterPro" id="IPR043990">
    <property type="entry name" value="AC_1"/>
</dbReference>
<reference evidence="3 4" key="1">
    <citation type="submission" date="2018-08" db="EMBL/GenBank/DDBJ databases">
        <title>Recombination of ecologically and evolutionarily significant loci maintains genetic cohesion in the Pseudomonas syringae species complex.</title>
        <authorList>
            <person name="Dillon M."/>
            <person name="Thakur S."/>
            <person name="Almeida R.N.D."/>
            <person name="Weir B.S."/>
            <person name="Guttman D.S."/>
        </authorList>
    </citation>
    <scope>NUCLEOTIDE SEQUENCE [LARGE SCALE GENOMIC DNA]</scope>
    <source>
        <strain evidence="3 4">ICMP 4388</strain>
    </source>
</reference>
<organism evidence="3 4">
    <name type="scientific">Pseudomonas syringae pv. aptata</name>
    <dbReference type="NCBI Taxonomy" id="83167"/>
    <lineage>
        <taxon>Bacteria</taxon>
        <taxon>Pseudomonadati</taxon>
        <taxon>Pseudomonadota</taxon>
        <taxon>Gammaproteobacteria</taxon>
        <taxon>Pseudomonadales</taxon>
        <taxon>Pseudomonadaceae</taxon>
        <taxon>Pseudomonas</taxon>
        <taxon>Pseudomonas syringae</taxon>
    </lineage>
</organism>
<feature type="region of interest" description="Disordered" evidence="1">
    <location>
        <begin position="505"/>
        <end position="594"/>
    </location>
</feature>
<dbReference type="Gene3D" id="2.40.128.130">
    <property type="entry name" value="Autotransporter beta-domain"/>
    <property type="match status" value="1"/>
</dbReference>
<feature type="compositionally biased region" description="Pro residues" evidence="1">
    <location>
        <begin position="505"/>
        <end position="579"/>
    </location>
</feature>
<dbReference type="GO" id="GO:0019867">
    <property type="term" value="C:outer membrane"/>
    <property type="evidence" value="ECO:0007669"/>
    <property type="project" value="InterPro"/>
</dbReference>
<evidence type="ECO:0000313" key="4">
    <source>
        <dbReference type="Proteomes" id="UP000274541"/>
    </source>
</evidence>